<dbReference type="GeneID" id="59290693"/>
<dbReference type="RefSeq" id="XP_037162250.1">
    <property type="nucleotide sequence ID" value="XM_037310934.1"/>
</dbReference>
<name>A0A8H6L2A5_9LECA</name>
<dbReference type="AlphaFoldDB" id="A0A8H6L2A5"/>
<evidence type="ECO:0000313" key="2">
    <source>
        <dbReference type="Proteomes" id="UP000578531"/>
    </source>
</evidence>
<dbReference type="Proteomes" id="UP000578531">
    <property type="component" value="Unassembled WGS sequence"/>
</dbReference>
<reference evidence="1 2" key="1">
    <citation type="journal article" date="2020" name="Genomics">
        <title>Complete, high-quality genomes from long-read metagenomic sequencing of two wolf lichen thalli reveals enigmatic genome architecture.</title>
        <authorList>
            <person name="McKenzie S.K."/>
            <person name="Walston R.F."/>
            <person name="Allen J.L."/>
        </authorList>
    </citation>
    <scope>NUCLEOTIDE SEQUENCE [LARGE SCALE GENOMIC DNA]</scope>
    <source>
        <strain evidence="1">WasteWater2</strain>
    </source>
</reference>
<organism evidence="1 2">
    <name type="scientific">Letharia columbiana</name>
    <dbReference type="NCBI Taxonomy" id="112416"/>
    <lineage>
        <taxon>Eukaryota</taxon>
        <taxon>Fungi</taxon>
        <taxon>Dikarya</taxon>
        <taxon>Ascomycota</taxon>
        <taxon>Pezizomycotina</taxon>
        <taxon>Lecanoromycetes</taxon>
        <taxon>OSLEUM clade</taxon>
        <taxon>Lecanoromycetidae</taxon>
        <taxon>Lecanorales</taxon>
        <taxon>Lecanorineae</taxon>
        <taxon>Parmeliaceae</taxon>
        <taxon>Letharia</taxon>
    </lineage>
</organism>
<protein>
    <submittedName>
        <fullName evidence="1">Uncharacterized protein</fullName>
    </submittedName>
</protein>
<accession>A0A8H6L2A5</accession>
<dbReference type="EMBL" id="JACCJC010000045">
    <property type="protein sequence ID" value="KAF6232824.1"/>
    <property type="molecule type" value="Genomic_DNA"/>
</dbReference>
<proteinExistence type="predicted"/>
<sequence length="92" mass="10467">MAAFSNIQRDGVDMVSKYRTAVNDKRRFILLSRGRKLETRSSSRAFLHKWEVGRFVINTITHTSYQHAFLNISLAVRQSPALAATSLSLAER</sequence>
<keyword evidence="2" id="KW-1185">Reference proteome</keyword>
<comment type="caution">
    <text evidence="1">The sequence shown here is derived from an EMBL/GenBank/DDBJ whole genome shotgun (WGS) entry which is preliminary data.</text>
</comment>
<evidence type="ECO:0000313" key="1">
    <source>
        <dbReference type="EMBL" id="KAF6232824.1"/>
    </source>
</evidence>
<gene>
    <name evidence="1" type="ORF">HO173_009039</name>
</gene>